<dbReference type="InterPro" id="IPR021153">
    <property type="entry name" value="HrcA_C"/>
</dbReference>
<proteinExistence type="inferred from homology"/>
<accession>A0AAJ1ALY5</accession>
<comment type="similarity">
    <text evidence="5">Belongs to the HrcA family.</text>
</comment>
<name>A0AAJ1ALY5_9BACT</name>
<dbReference type="AlphaFoldDB" id="A0AAJ1ALY5"/>
<dbReference type="InterPro" id="IPR002571">
    <property type="entry name" value="HrcA"/>
</dbReference>
<keyword evidence="4 5" id="KW-0804">Transcription</keyword>
<keyword evidence="3 5" id="KW-0346">Stress response</keyword>
<dbReference type="GO" id="GO:0003677">
    <property type="term" value="F:DNA binding"/>
    <property type="evidence" value="ECO:0007669"/>
    <property type="project" value="InterPro"/>
</dbReference>
<dbReference type="PANTHER" id="PTHR34824:SF1">
    <property type="entry name" value="HEAT-INDUCIBLE TRANSCRIPTION REPRESSOR HRCA"/>
    <property type="match status" value="1"/>
</dbReference>
<organism evidence="8 9">
    <name type="scientific">Candidatus Methylomirabilis tolerans</name>
    <dbReference type="NCBI Taxonomy" id="3123416"/>
    <lineage>
        <taxon>Bacteria</taxon>
        <taxon>Candidatus Methylomirabilota</taxon>
        <taxon>Candidatus Methylomirabilia</taxon>
        <taxon>Candidatus Methylomirabilales</taxon>
        <taxon>Candidatus Methylomirabilaceae</taxon>
        <taxon>Candidatus Methylomirabilis</taxon>
    </lineage>
</organism>
<dbReference type="Pfam" id="PF03444">
    <property type="entry name" value="WHD_HrcA"/>
    <property type="match status" value="1"/>
</dbReference>
<evidence type="ECO:0000256" key="2">
    <source>
        <dbReference type="ARBA" id="ARBA00023015"/>
    </source>
</evidence>
<dbReference type="PANTHER" id="PTHR34824">
    <property type="entry name" value="HEAT-INDUCIBLE TRANSCRIPTION REPRESSOR HRCA"/>
    <property type="match status" value="1"/>
</dbReference>
<dbReference type="InterPro" id="IPR023120">
    <property type="entry name" value="WHTH_transcript_rep_HrcA_IDD"/>
</dbReference>
<dbReference type="HAMAP" id="MF_00081">
    <property type="entry name" value="HrcA"/>
    <property type="match status" value="1"/>
</dbReference>
<evidence type="ECO:0000313" key="8">
    <source>
        <dbReference type="EMBL" id="MBZ0160945.1"/>
    </source>
</evidence>
<dbReference type="GO" id="GO:0045892">
    <property type="term" value="P:negative regulation of DNA-templated transcription"/>
    <property type="evidence" value="ECO:0007669"/>
    <property type="project" value="UniProtKB-UniRule"/>
</dbReference>
<feature type="domain" description="Winged helix-turn-helix transcription repressor HrcA DNA-binding" evidence="7">
    <location>
        <begin position="17"/>
        <end position="88"/>
    </location>
</feature>
<dbReference type="EMBL" id="JAIOIU010000162">
    <property type="protein sequence ID" value="MBZ0160945.1"/>
    <property type="molecule type" value="Genomic_DNA"/>
</dbReference>
<dbReference type="SUPFAM" id="SSF55781">
    <property type="entry name" value="GAF domain-like"/>
    <property type="match status" value="1"/>
</dbReference>
<evidence type="ECO:0000256" key="3">
    <source>
        <dbReference type="ARBA" id="ARBA00023016"/>
    </source>
</evidence>
<dbReference type="Pfam" id="PF01628">
    <property type="entry name" value="HrcA"/>
    <property type="match status" value="1"/>
</dbReference>
<dbReference type="InterPro" id="IPR029016">
    <property type="entry name" value="GAF-like_dom_sf"/>
</dbReference>
<evidence type="ECO:0000256" key="5">
    <source>
        <dbReference type="HAMAP-Rule" id="MF_00081"/>
    </source>
</evidence>
<gene>
    <name evidence="5 8" type="primary">hrcA</name>
    <name evidence="8" type="ORF">K8G79_12570</name>
</gene>
<dbReference type="InterPro" id="IPR036390">
    <property type="entry name" value="WH_DNA-bd_sf"/>
</dbReference>
<reference evidence="8 9" key="1">
    <citation type="journal article" date="2021" name="bioRxiv">
        <title>Unraveling nitrogen, sulfur and carbon metabolic pathways and microbial community transcriptional responses to substrate deprivation and toxicity stresses in a bioreactor mimicking anoxic brackish coastal sediment conditions.</title>
        <authorList>
            <person name="Martins P.D."/>
            <person name="Echeveste M.J."/>
            <person name="Arshad A."/>
            <person name="Kurth J."/>
            <person name="Ouboter H."/>
            <person name="Jetten M.S.M."/>
            <person name="Welte C.U."/>
        </authorList>
    </citation>
    <scope>NUCLEOTIDE SEQUENCE [LARGE SCALE GENOMIC DNA]</scope>
    <source>
        <strain evidence="8">MAG_38</strain>
    </source>
</reference>
<dbReference type="InterPro" id="IPR036388">
    <property type="entry name" value="WH-like_DNA-bd_sf"/>
</dbReference>
<dbReference type="NCBIfam" id="TIGR00331">
    <property type="entry name" value="hrcA"/>
    <property type="match status" value="1"/>
</dbReference>
<dbReference type="Proteomes" id="UP001197609">
    <property type="component" value="Unassembled WGS sequence"/>
</dbReference>
<dbReference type="SUPFAM" id="SSF46785">
    <property type="entry name" value="Winged helix' DNA-binding domain"/>
    <property type="match status" value="1"/>
</dbReference>
<dbReference type="Gene3D" id="1.10.10.10">
    <property type="entry name" value="Winged helix-like DNA-binding domain superfamily/Winged helix DNA-binding domain"/>
    <property type="match status" value="1"/>
</dbReference>
<comment type="function">
    <text evidence="5">Negative regulator of class I heat shock genes (grpE-dnaK-dnaJ and groELS operons). Prevents heat-shock induction of these operons.</text>
</comment>
<keyword evidence="2 5" id="KW-0805">Transcription regulation</keyword>
<feature type="domain" description="Heat-inducible transcription repressor HrcA C-terminal" evidence="6">
    <location>
        <begin position="120"/>
        <end position="338"/>
    </location>
</feature>
<evidence type="ECO:0000259" key="6">
    <source>
        <dbReference type="Pfam" id="PF01628"/>
    </source>
</evidence>
<evidence type="ECO:0000256" key="4">
    <source>
        <dbReference type="ARBA" id="ARBA00023163"/>
    </source>
</evidence>
<dbReference type="Gene3D" id="3.30.390.60">
    <property type="entry name" value="Heat-inducible transcription repressor hrca homolog, domain 3"/>
    <property type="match status" value="1"/>
</dbReference>
<dbReference type="InterPro" id="IPR005104">
    <property type="entry name" value="WHTH_HrcA_DNA-bd"/>
</dbReference>
<evidence type="ECO:0000259" key="7">
    <source>
        <dbReference type="Pfam" id="PF03444"/>
    </source>
</evidence>
<protein>
    <recommendedName>
        <fullName evidence="5">Heat-inducible transcription repressor HrcA</fullName>
    </recommendedName>
</protein>
<evidence type="ECO:0000256" key="1">
    <source>
        <dbReference type="ARBA" id="ARBA00022491"/>
    </source>
</evidence>
<keyword evidence="1 5" id="KW-0678">Repressor</keyword>
<sequence length="358" mass="40378">MKEGLGKGIEGLMWTHELTPREREILRVIIHDYITSGEPVGSRSIARRHLGHLSPATIRNVMADLEEVGYLSQPHASAGRVPTDSGYRFYVDSLMQRPKLSKVEESRIEQGIRPSHGEAEELVQGVSRILSDLSRYASVVLAPKFAQNTWRRMNFVHLNRERILVVLMADSGLVQQKVIAIDELIEQPELDRISNYLNSVLGGVTLHEVRKRIISRMAEERDEFNRLMRRALDLSTKTLEGEEEHVYVGGAANIAHQPEFADIKKMKNIFAAFEEKSKLVKILDYCLTQEGLKIIIGRESEMREMRDLSLIVSPYKSGDHVVGVLGIVGPKRIAYDRMAALVDCTAKLVSKLLTEADV</sequence>
<evidence type="ECO:0000313" key="9">
    <source>
        <dbReference type="Proteomes" id="UP001197609"/>
    </source>
</evidence>
<comment type="caution">
    <text evidence="8">The sequence shown here is derived from an EMBL/GenBank/DDBJ whole genome shotgun (WGS) entry which is preliminary data.</text>
</comment>
<dbReference type="PIRSF" id="PIRSF005485">
    <property type="entry name" value="HrcA"/>
    <property type="match status" value="1"/>
</dbReference>
<dbReference type="Gene3D" id="3.30.450.40">
    <property type="match status" value="1"/>
</dbReference>